<dbReference type="InterPro" id="IPR004875">
    <property type="entry name" value="DDE_SF_endonuclease_dom"/>
</dbReference>
<dbReference type="Pfam" id="PF03184">
    <property type="entry name" value="DDE_1"/>
    <property type="match status" value="1"/>
</dbReference>
<proteinExistence type="predicted"/>
<keyword evidence="3" id="KW-1185">Reference proteome</keyword>
<gene>
    <name evidence="2" type="ORF">PR048_028430</name>
</gene>
<comment type="caution">
    <text evidence="2">The sequence shown here is derived from an EMBL/GenBank/DDBJ whole genome shotgun (WGS) entry which is preliminary data.</text>
</comment>
<dbReference type="EMBL" id="JARBHB010000013">
    <property type="protein sequence ID" value="KAJ8869440.1"/>
    <property type="molecule type" value="Genomic_DNA"/>
</dbReference>
<feature type="domain" description="DDE-1" evidence="1">
    <location>
        <begin position="27"/>
        <end position="94"/>
    </location>
</feature>
<organism evidence="2 3">
    <name type="scientific">Dryococelus australis</name>
    <dbReference type="NCBI Taxonomy" id="614101"/>
    <lineage>
        <taxon>Eukaryota</taxon>
        <taxon>Metazoa</taxon>
        <taxon>Ecdysozoa</taxon>
        <taxon>Arthropoda</taxon>
        <taxon>Hexapoda</taxon>
        <taxon>Insecta</taxon>
        <taxon>Pterygota</taxon>
        <taxon>Neoptera</taxon>
        <taxon>Polyneoptera</taxon>
        <taxon>Phasmatodea</taxon>
        <taxon>Verophasmatodea</taxon>
        <taxon>Anareolatae</taxon>
        <taxon>Phasmatidae</taxon>
        <taxon>Eurycanthinae</taxon>
        <taxon>Dryococelus</taxon>
    </lineage>
</organism>
<protein>
    <recommendedName>
        <fullName evidence="1">DDE-1 domain-containing protein</fullName>
    </recommendedName>
</protein>
<dbReference type="Proteomes" id="UP001159363">
    <property type="component" value="Chromosome 12"/>
</dbReference>
<reference evidence="2 3" key="1">
    <citation type="submission" date="2023-02" db="EMBL/GenBank/DDBJ databases">
        <title>LHISI_Scaffold_Assembly.</title>
        <authorList>
            <person name="Stuart O.P."/>
            <person name="Cleave R."/>
            <person name="Magrath M.J.L."/>
            <person name="Mikheyev A.S."/>
        </authorList>
    </citation>
    <scope>NUCLEOTIDE SEQUENCE [LARGE SCALE GENOMIC DNA]</scope>
    <source>
        <strain evidence="2">Daus_M_001</strain>
        <tissue evidence="2">Leg muscle</tissue>
    </source>
</reference>
<sequence>MRTELLHDLPPGYEGHASGTAIKNLPILLLVDNHISHVSLPAINFSRNNNIAIVGYLPHATHRLQPLDVFIIFIFTPLKIFYSQAFNNFMVYHPGQAITDRDVAYIRAATVANAVKGFKACGIEPYSPQIFDEEDFARSATIERDIQAEPSHDQQTIALSGQQAAAVENDLLLQHIIMQPGRSHQQDRQEVVPDEAENRTHISQANYNENVPKRRLLGDRSLSIQLNLFQLQTGLGLLNKRDQMYMHAF</sequence>
<evidence type="ECO:0000313" key="2">
    <source>
        <dbReference type="EMBL" id="KAJ8869440.1"/>
    </source>
</evidence>
<name>A0ABQ9GAI8_9NEOP</name>
<evidence type="ECO:0000259" key="1">
    <source>
        <dbReference type="Pfam" id="PF03184"/>
    </source>
</evidence>
<evidence type="ECO:0000313" key="3">
    <source>
        <dbReference type="Proteomes" id="UP001159363"/>
    </source>
</evidence>
<accession>A0ABQ9GAI8</accession>